<protein>
    <submittedName>
        <fullName evidence="1">Uncharacterized protein</fullName>
    </submittedName>
</protein>
<dbReference type="Proteomes" id="UP001234297">
    <property type="component" value="Chromosome 7"/>
</dbReference>
<proteinExistence type="predicted"/>
<evidence type="ECO:0000313" key="2">
    <source>
        <dbReference type="Proteomes" id="UP001234297"/>
    </source>
</evidence>
<evidence type="ECO:0000313" key="1">
    <source>
        <dbReference type="EMBL" id="KAJ8628656.1"/>
    </source>
</evidence>
<reference evidence="1 2" key="1">
    <citation type="journal article" date="2022" name="Hortic Res">
        <title>A haplotype resolved chromosomal level avocado genome allows analysis of novel avocado genes.</title>
        <authorList>
            <person name="Nath O."/>
            <person name="Fletcher S.J."/>
            <person name="Hayward A."/>
            <person name="Shaw L.M."/>
            <person name="Masouleh A.K."/>
            <person name="Furtado A."/>
            <person name="Henry R.J."/>
            <person name="Mitter N."/>
        </authorList>
    </citation>
    <scope>NUCLEOTIDE SEQUENCE [LARGE SCALE GENOMIC DNA]</scope>
    <source>
        <strain evidence="2">cv. Hass</strain>
    </source>
</reference>
<accession>A0ACC2L640</accession>
<keyword evidence="2" id="KW-1185">Reference proteome</keyword>
<comment type="caution">
    <text evidence="1">The sequence shown here is derived from an EMBL/GenBank/DDBJ whole genome shotgun (WGS) entry which is preliminary data.</text>
</comment>
<sequence>MLETATKFEKVFDRMIDDDDKFKKELEDVGGPPTFEDWEDCRLLTTFLQKFYDATTKLSGTSYVTSHLYLSVVVSIENKLNTFISGFDPCDPRYKLTYVTWCYEKHFNLESSKVVELTEKIVDTLNTLSVEYQQLESSNASSSSQNSELEKPKVVKPQRPNVVNPTSPVSSRSRGKSQVIIGSTHGEIYDYFATRFPNLLIEVYSFISKCHDEDLL</sequence>
<dbReference type="EMBL" id="CM056815">
    <property type="protein sequence ID" value="KAJ8628656.1"/>
    <property type="molecule type" value="Genomic_DNA"/>
</dbReference>
<organism evidence="1 2">
    <name type="scientific">Persea americana</name>
    <name type="common">Avocado</name>
    <dbReference type="NCBI Taxonomy" id="3435"/>
    <lineage>
        <taxon>Eukaryota</taxon>
        <taxon>Viridiplantae</taxon>
        <taxon>Streptophyta</taxon>
        <taxon>Embryophyta</taxon>
        <taxon>Tracheophyta</taxon>
        <taxon>Spermatophyta</taxon>
        <taxon>Magnoliopsida</taxon>
        <taxon>Magnoliidae</taxon>
        <taxon>Laurales</taxon>
        <taxon>Lauraceae</taxon>
        <taxon>Persea</taxon>
    </lineage>
</organism>
<gene>
    <name evidence="1" type="ORF">MRB53_021979</name>
</gene>
<name>A0ACC2L640_PERAE</name>